<evidence type="ECO:0000313" key="2">
    <source>
        <dbReference type="Proteomes" id="UP000005950"/>
    </source>
</evidence>
<sequence>MRLFSNVILPYLTFLKFLISILSKRTIEFFTIRKPPFFFLISYYHRNRTSSTKIKFDTFCIIIYKL</sequence>
<reference evidence="1 2" key="1">
    <citation type="submission" date="2008-12" db="EMBL/GenBank/DDBJ databases">
        <authorList>
            <person name="Fulton L."/>
            <person name="Clifton S."/>
            <person name="Fulton B."/>
            <person name="Xu J."/>
            <person name="Minx P."/>
            <person name="Pepin K.H."/>
            <person name="Johnson M."/>
            <person name="Bhonagiri V."/>
            <person name="Nash W.E."/>
            <person name="Mardis E.R."/>
            <person name="Wilson R.K."/>
        </authorList>
    </citation>
    <scope>NUCLEOTIDE SEQUENCE [LARGE SCALE GENOMIC DNA]</scope>
    <source>
        <strain evidence="1 2">DSM 12042</strain>
    </source>
</reference>
<dbReference type="STRING" id="545696.HOLDEFILI_03565"/>
<organism evidence="1 2">
    <name type="scientific">Holdemania filiformis DSM 12042</name>
    <dbReference type="NCBI Taxonomy" id="545696"/>
    <lineage>
        <taxon>Bacteria</taxon>
        <taxon>Bacillati</taxon>
        <taxon>Bacillota</taxon>
        <taxon>Erysipelotrichia</taxon>
        <taxon>Erysipelotrichales</taxon>
        <taxon>Erysipelotrichaceae</taxon>
        <taxon>Holdemania</taxon>
    </lineage>
</organism>
<evidence type="ECO:0000313" key="1">
    <source>
        <dbReference type="EMBL" id="EEF66298.1"/>
    </source>
</evidence>
<comment type="caution">
    <text evidence="1">The sequence shown here is derived from an EMBL/GenBank/DDBJ whole genome shotgun (WGS) entry which is preliminary data.</text>
</comment>
<proteinExistence type="predicted"/>
<reference evidence="1 2" key="2">
    <citation type="submission" date="2009-02" db="EMBL/GenBank/DDBJ databases">
        <title>Draft genome sequence of Holdemania filiformis DSM 12042.</title>
        <authorList>
            <person name="Sudarsanam P."/>
            <person name="Ley R."/>
            <person name="Guruge J."/>
            <person name="Turnbaugh P.J."/>
            <person name="Mahowald M."/>
            <person name="Liep D."/>
            <person name="Gordon J."/>
        </authorList>
    </citation>
    <scope>NUCLEOTIDE SEQUENCE [LARGE SCALE GENOMIC DNA]</scope>
    <source>
        <strain evidence="1 2">DSM 12042</strain>
    </source>
</reference>
<dbReference type="EMBL" id="ACCF01000224">
    <property type="protein sequence ID" value="EEF66298.1"/>
    <property type="molecule type" value="Genomic_DNA"/>
</dbReference>
<accession>B9YCK3</accession>
<gene>
    <name evidence="1" type="ORF">HOLDEFILI_03565</name>
</gene>
<dbReference type="AlphaFoldDB" id="B9YCK3"/>
<dbReference type="HOGENOM" id="CLU_2825238_0_0_9"/>
<dbReference type="Proteomes" id="UP000005950">
    <property type="component" value="Unassembled WGS sequence"/>
</dbReference>
<name>B9YCK3_9FIRM</name>
<protein>
    <submittedName>
        <fullName evidence="1">Uncharacterized protein</fullName>
    </submittedName>
</protein>